<reference evidence="2 3" key="1">
    <citation type="submission" date="2020-06" db="EMBL/GenBank/DDBJ databases">
        <title>Genome sequence of Paramixta manurensis strain PD-1.</title>
        <authorList>
            <person name="Lee C.W."/>
            <person name="Kim J."/>
        </authorList>
    </citation>
    <scope>NUCLEOTIDE SEQUENCE [LARGE SCALE GENOMIC DNA]</scope>
    <source>
        <strain evidence="2 3">PD-1</strain>
        <plasmid evidence="3">ppd-1</plasmid>
    </source>
</reference>
<keyword evidence="1" id="KW-1133">Transmembrane helix</keyword>
<keyword evidence="2" id="KW-0614">Plasmid</keyword>
<evidence type="ECO:0000313" key="2">
    <source>
        <dbReference type="EMBL" id="QKJ89294.1"/>
    </source>
</evidence>
<feature type="transmembrane region" description="Helical" evidence="1">
    <location>
        <begin position="128"/>
        <end position="147"/>
    </location>
</feature>
<gene>
    <name evidence="2" type="ORF">PMPD1_4396</name>
</gene>
<accession>A0A6M8UI59</accession>
<dbReference type="RefSeq" id="WP_173636352.1">
    <property type="nucleotide sequence ID" value="NZ_CP054213.1"/>
</dbReference>
<protein>
    <submittedName>
        <fullName evidence="2">Uncharacterized protein</fullName>
    </submittedName>
</protein>
<feature type="transmembrane region" description="Helical" evidence="1">
    <location>
        <begin position="21"/>
        <end position="42"/>
    </location>
</feature>
<dbReference type="KEGG" id="pmak:PMPD1_4396"/>
<evidence type="ECO:0000313" key="3">
    <source>
        <dbReference type="Proteomes" id="UP000505325"/>
    </source>
</evidence>
<keyword evidence="1" id="KW-0472">Membrane</keyword>
<dbReference type="EMBL" id="CP054213">
    <property type="protein sequence ID" value="QKJ89294.1"/>
    <property type="molecule type" value="Genomic_DNA"/>
</dbReference>
<geneLocation type="plasmid" evidence="3">
    <name>ppd-1</name>
</geneLocation>
<sequence>MLTLSPLWHGRLRSAHSLTNLLLQTFVIHPALLFFMLFLLGAHNTGGAGQMILNEADKLVRDAPPGSVWACVQQATRGTTFPTVPLKSLRDDAPVSSDLRTAPPSNLCVKAPQNRADWVNEFNSTLLLLYKVGVTLSLLAHGIVWSIRRRA</sequence>
<dbReference type="AlphaFoldDB" id="A0A6M8UI59"/>
<name>A0A6M8UI59_9GAMM</name>
<dbReference type="Proteomes" id="UP000505325">
    <property type="component" value="Plasmid pPD-1"/>
</dbReference>
<keyword evidence="3" id="KW-1185">Reference proteome</keyword>
<proteinExistence type="predicted"/>
<keyword evidence="1" id="KW-0812">Transmembrane</keyword>
<organism evidence="2 3">
    <name type="scientific">Paramixta manurensis</name>
    <dbReference type="NCBI Taxonomy" id="2740817"/>
    <lineage>
        <taxon>Bacteria</taxon>
        <taxon>Pseudomonadati</taxon>
        <taxon>Pseudomonadota</taxon>
        <taxon>Gammaproteobacteria</taxon>
        <taxon>Enterobacterales</taxon>
        <taxon>Erwiniaceae</taxon>
        <taxon>Paramixta</taxon>
    </lineage>
</organism>
<evidence type="ECO:0000256" key="1">
    <source>
        <dbReference type="SAM" id="Phobius"/>
    </source>
</evidence>